<dbReference type="GO" id="GO:0005886">
    <property type="term" value="C:plasma membrane"/>
    <property type="evidence" value="ECO:0007669"/>
    <property type="project" value="UniProtKB-SubCell"/>
</dbReference>
<keyword evidence="6 7" id="KW-0472">Membrane</keyword>
<dbReference type="Proteomes" id="UP000272238">
    <property type="component" value="Unassembled WGS sequence"/>
</dbReference>
<feature type="transmembrane region" description="Helical" evidence="7">
    <location>
        <begin position="108"/>
        <end position="126"/>
    </location>
</feature>
<reference evidence="9 10" key="1">
    <citation type="journal article" date="2016" name="Antonie Van Leeuwenhoek">
        <title>Lysinibacillus endophyticus sp. nov., an indole-3-acetic acid producing endophytic bacterium isolated from corn root (Zea mays cv. Xinken-5).</title>
        <authorList>
            <person name="Yu J."/>
            <person name="Guan X."/>
            <person name="Liu C."/>
            <person name="Xiang W."/>
            <person name="Yu Z."/>
            <person name="Liu X."/>
            <person name="Wang G."/>
        </authorList>
    </citation>
    <scope>NUCLEOTIDE SEQUENCE [LARGE SCALE GENOMIC DNA]</scope>
    <source>
        <strain evidence="9 10">DSM 100506</strain>
    </source>
</reference>
<feature type="transmembrane region" description="Helical" evidence="7">
    <location>
        <begin position="242"/>
        <end position="261"/>
    </location>
</feature>
<dbReference type="InterPro" id="IPR050189">
    <property type="entry name" value="MFS_Efflux_Transporters"/>
</dbReference>
<dbReference type="CDD" id="cd17324">
    <property type="entry name" value="MFS_NepI_like"/>
    <property type="match status" value="1"/>
</dbReference>
<protein>
    <submittedName>
        <fullName evidence="9">MFS transporter</fullName>
    </submittedName>
</protein>
<dbReference type="PROSITE" id="PS50850">
    <property type="entry name" value="MFS"/>
    <property type="match status" value="1"/>
</dbReference>
<dbReference type="Gene3D" id="1.20.1250.20">
    <property type="entry name" value="MFS general substrate transporter like domains"/>
    <property type="match status" value="1"/>
</dbReference>
<sequence>MVLNKKQSMALLALAISAFAIGTTEFISVGLLPLIANDLDVPITTAGLTVSLYALGVTFGAPILTSLTSRMARKTLLLWIMIVFIIGNTLAAFSTTIGLLLVARVISAFSHGVFMSIGSTIAADLVPENRRASAISIMFTGLTVATVTGVPFGTFIGQQLGWRTAFITIVIIGVIAFIANSILVPSNLRKGVKTTFRDQLKLVTNGRLLLLFIITALGYGGTFVVFTFLSPLLQDITGFKEGTVAIILLAYGIAIAIGNMIGGKLSNQNPIRALFYMFFVQAIVLLILMFTAPFKIAGLITILLMGLLAFMNVPGLQVYVVMLAERFVPSAVDVASAINIAAFNAGIAIGSYLGGLVTDSIGLIHTSWIGSLMVIAAAILTGFSSALERKDKVNKIQ</sequence>
<evidence type="ECO:0000256" key="3">
    <source>
        <dbReference type="ARBA" id="ARBA00022475"/>
    </source>
</evidence>
<dbReference type="PANTHER" id="PTHR43124:SF8">
    <property type="entry name" value="INNER MEMBRANE TRANSPORT PROTEIN YDHP"/>
    <property type="match status" value="1"/>
</dbReference>
<dbReference type="InterPro" id="IPR011701">
    <property type="entry name" value="MFS"/>
</dbReference>
<evidence type="ECO:0000259" key="8">
    <source>
        <dbReference type="PROSITE" id="PS50850"/>
    </source>
</evidence>
<keyword evidence="4 7" id="KW-0812">Transmembrane</keyword>
<proteinExistence type="predicted"/>
<dbReference type="OrthoDB" id="9788453at2"/>
<evidence type="ECO:0000256" key="4">
    <source>
        <dbReference type="ARBA" id="ARBA00022692"/>
    </source>
</evidence>
<feature type="transmembrane region" description="Helical" evidence="7">
    <location>
        <begin position="367"/>
        <end position="387"/>
    </location>
</feature>
<accession>A0A494YYL5</accession>
<dbReference type="InterPro" id="IPR020846">
    <property type="entry name" value="MFS_dom"/>
</dbReference>
<feature type="transmembrane region" description="Helical" evidence="7">
    <location>
        <begin position="334"/>
        <end position="355"/>
    </location>
</feature>
<dbReference type="PANTHER" id="PTHR43124">
    <property type="entry name" value="PURINE EFFLUX PUMP PBUE"/>
    <property type="match status" value="1"/>
</dbReference>
<feature type="transmembrane region" description="Helical" evidence="7">
    <location>
        <begin position="165"/>
        <end position="188"/>
    </location>
</feature>
<evidence type="ECO:0000256" key="7">
    <source>
        <dbReference type="SAM" id="Phobius"/>
    </source>
</evidence>
<gene>
    <name evidence="9" type="ORF">D8M03_12740</name>
</gene>
<feature type="transmembrane region" description="Helical" evidence="7">
    <location>
        <begin position="208"/>
        <end position="230"/>
    </location>
</feature>
<keyword evidence="10" id="KW-1185">Reference proteome</keyword>
<evidence type="ECO:0000256" key="6">
    <source>
        <dbReference type="ARBA" id="ARBA00023136"/>
    </source>
</evidence>
<dbReference type="InterPro" id="IPR036259">
    <property type="entry name" value="MFS_trans_sf"/>
</dbReference>
<feature type="transmembrane region" description="Helical" evidence="7">
    <location>
        <begin position="273"/>
        <end position="290"/>
    </location>
</feature>
<dbReference type="Pfam" id="PF07690">
    <property type="entry name" value="MFS_1"/>
    <property type="match status" value="1"/>
</dbReference>
<keyword evidence="5 7" id="KW-1133">Transmembrane helix</keyword>
<organism evidence="9 10">
    <name type="scientific">Ureibacillus endophyticus</name>
    <dbReference type="NCBI Taxonomy" id="1978490"/>
    <lineage>
        <taxon>Bacteria</taxon>
        <taxon>Bacillati</taxon>
        <taxon>Bacillota</taxon>
        <taxon>Bacilli</taxon>
        <taxon>Bacillales</taxon>
        <taxon>Caryophanaceae</taxon>
        <taxon>Ureibacillus</taxon>
    </lineage>
</organism>
<feature type="domain" description="Major facilitator superfamily (MFS) profile" evidence="8">
    <location>
        <begin position="10"/>
        <end position="389"/>
    </location>
</feature>
<evidence type="ECO:0000256" key="2">
    <source>
        <dbReference type="ARBA" id="ARBA00022448"/>
    </source>
</evidence>
<comment type="caution">
    <text evidence="9">The sequence shown here is derived from an EMBL/GenBank/DDBJ whole genome shotgun (WGS) entry which is preliminary data.</text>
</comment>
<evidence type="ECO:0000256" key="1">
    <source>
        <dbReference type="ARBA" id="ARBA00004651"/>
    </source>
</evidence>
<feature type="transmembrane region" description="Helical" evidence="7">
    <location>
        <begin position="133"/>
        <end position="153"/>
    </location>
</feature>
<evidence type="ECO:0000313" key="10">
    <source>
        <dbReference type="Proteomes" id="UP000272238"/>
    </source>
</evidence>
<dbReference type="AlphaFoldDB" id="A0A494YYL5"/>
<comment type="subcellular location">
    <subcellularLocation>
        <location evidence="1">Cell membrane</location>
        <topology evidence="1">Multi-pass membrane protein</topology>
    </subcellularLocation>
</comment>
<keyword evidence="2" id="KW-0813">Transport</keyword>
<evidence type="ECO:0000313" key="9">
    <source>
        <dbReference type="EMBL" id="RKQ15091.1"/>
    </source>
</evidence>
<feature type="transmembrane region" description="Helical" evidence="7">
    <location>
        <begin position="42"/>
        <end position="64"/>
    </location>
</feature>
<feature type="transmembrane region" description="Helical" evidence="7">
    <location>
        <begin position="76"/>
        <end position="102"/>
    </location>
</feature>
<dbReference type="SUPFAM" id="SSF103473">
    <property type="entry name" value="MFS general substrate transporter"/>
    <property type="match status" value="1"/>
</dbReference>
<keyword evidence="3" id="KW-1003">Cell membrane</keyword>
<feature type="transmembrane region" description="Helical" evidence="7">
    <location>
        <begin position="296"/>
        <end position="322"/>
    </location>
</feature>
<dbReference type="EMBL" id="RBZN01000035">
    <property type="protein sequence ID" value="RKQ15091.1"/>
    <property type="molecule type" value="Genomic_DNA"/>
</dbReference>
<dbReference type="RefSeq" id="WP_121215206.1">
    <property type="nucleotide sequence ID" value="NZ_RBZN01000035.1"/>
</dbReference>
<name>A0A494YYL5_9BACL</name>
<evidence type="ECO:0000256" key="5">
    <source>
        <dbReference type="ARBA" id="ARBA00022989"/>
    </source>
</evidence>
<dbReference type="GO" id="GO:0022857">
    <property type="term" value="F:transmembrane transporter activity"/>
    <property type="evidence" value="ECO:0007669"/>
    <property type="project" value="InterPro"/>
</dbReference>